<dbReference type="Proteomes" id="UP000323439">
    <property type="component" value="Unassembled WGS sequence"/>
</dbReference>
<protein>
    <recommendedName>
        <fullName evidence="4">Cell surface glycoprotein</fullName>
    </recommendedName>
</protein>
<keyword evidence="1" id="KW-0812">Transmembrane</keyword>
<dbReference type="Gene3D" id="2.160.20.10">
    <property type="entry name" value="Single-stranded right-handed beta-helix, Pectin lyase-like"/>
    <property type="match status" value="1"/>
</dbReference>
<evidence type="ECO:0000313" key="2">
    <source>
        <dbReference type="EMBL" id="SDA45951.1"/>
    </source>
</evidence>
<proteinExistence type="predicted"/>
<dbReference type="EMBL" id="FMXB01000004">
    <property type="protein sequence ID" value="SDA45951.1"/>
    <property type="molecule type" value="Genomic_DNA"/>
</dbReference>
<accession>A0A1G5VJ61</accession>
<dbReference type="OrthoDB" id="71022at2157"/>
<dbReference type="SMART" id="SM00710">
    <property type="entry name" value="PbH1"/>
    <property type="match status" value="4"/>
</dbReference>
<reference evidence="2 3" key="1">
    <citation type="submission" date="2016-10" db="EMBL/GenBank/DDBJ databases">
        <authorList>
            <person name="Varghese N."/>
            <person name="Submissions S."/>
        </authorList>
    </citation>
    <scope>NUCLEOTIDE SEQUENCE [LARGE SCALE GENOMIC DNA]</scope>
    <source>
        <strain evidence="2 3">DSM 16643</strain>
    </source>
</reference>
<feature type="transmembrane region" description="Helical" evidence="1">
    <location>
        <begin position="733"/>
        <end position="750"/>
    </location>
</feature>
<dbReference type="InterPro" id="IPR011050">
    <property type="entry name" value="Pectin_lyase_fold/virulence"/>
</dbReference>
<dbReference type="AlphaFoldDB" id="A0A1G5VJ61"/>
<keyword evidence="3" id="KW-1185">Reference proteome</keyword>
<keyword evidence="1" id="KW-1133">Transmembrane helix</keyword>
<dbReference type="SUPFAM" id="SSF51126">
    <property type="entry name" value="Pectin lyase-like"/>
    <property type="match status" value="1"/>
</dbReference>
<name>A0A1G5VJ61_9EURY</name>
<evidence type="ECO:0000256" key="1">
    <source>
        <dbReference type="SAM" id="Phobius"/>
    </source>
</evidence>
<dbReference type="RefSeq" id="WP_149731293.1">
    <property type="nucleotide sequence ID" value="NZ_FMXB01000004.1"/>
</dbReference>
<evidence type="ECO:0008006" key="4">
    <source>
        <dbReference type="Google" id="ProtNLM"/>
    </source>
</evidence>
<organism evidence="2 3">
    <name type="scientific">Methanobrevibacter millerae</name>
    <dbReference type="NCBI Taxonomy" id="230361"/>
    <lineage>
        <taxon>Archaea</taxon>
        <taxon>Methanobacteriati</taxon>
        <taxon>Methanobacteriota</taxon>
        <taxon>Methanomada group</taxon>
        <taxon>Methanobacteria</taxon>
        <taxon>Methanobacteriales</taxon>
        <taxon>Methanobacteriaceae</taxon>
        <taxon>Methanobrevibacter</taxon>
    </lineage>
</organism>
<dbReference type="InterPro" id="IPR012334">
    <property type="entry name" value="Pectin_lyas_fold"/>
</dbReference>
<evidence type="ECO:0000313" key="3">
    <source>
        <dbReference type="Proteomes" id="UP000323439"/>
    </source>
</evidence>
<keyword evidence="1" id="KW-0472">Membrane</keyword>
<gene>
    <name evidence="2" type="ORF">SAMN02910315_00671</name>
</gene>
<dbReference type="InterPro" id="IPR006626">
    <property type="entry name" value="PbH1"/>
</dbReference>
<sequence>MIKNKIFLLFLLILFFTGLNSVSAMDNSTDSVLADGSQITVAPGDSIQSAIDSAPEGSTIIVEEGDYSEDLILSKGVSIIGQNANLNSNNAAFTILSTANNTSISGFNIVVSNSSGTGISVNASNCKITDNTLSGGNIGILAVFTLSNSSGQLNISVISNIEILRNSISDMNEAGISVMAFNPIVSQNNVTNIKNKRENGTASGILVNGTGLSPEDLNVIVTDNHVSNIESANASACGIDIRAAAVFDSLKDFDVSENVAENIMAPVEVRGINIDIFALNSTLPTSHVCGLNITKLSTGNSENASITGIRVSVVTIGQNESSDTFIHDINVNDLKASGPNSKVTGILASGVGCADLYVSDNNVSGIDSSGSIIGISGECIDYNNFEGYMEVSQNNVTNLNSPKSKGISVMALGNIAINKNLLYDIPGEGTTFITGVPLSINMGDFNVTIPQNATVDEIFDIIESVFNNTDFKINGNLSVFGNNIEGTGVETGFAAVMQSTTIHYNRAVNLKNNVIKDSTKRFLLESYGIDPDISTEELAYLLVKSQPGSENYTEEELRNMSAQIVPFLDTMFSNMDRLTSGDVDARFNWWGTNSRPADSAFKNTNGTIIYNPWLVLRVNSNPAVINYGEYSKIIADVYMDSLGFDHSPDADLFFSGPRITFSTDKGSFNGEKSITVNWVNGKAVAYLYGNEYGLATVTAFDYDAAYTTVLILGGDSPDNSKKPIAMKETGNPIILLLSVLAVLLGSAGAYRRR</sequence>